<reference evidence="1" key="1">
    <citation type="submission" date="2023-04" db="EMBL/GenBank/DDBJ databases">
        <title>Draft Genome sequencing of Naganishia species isolated from polar environments using Oxford Nanopore Technology.</title>
        <authorList>
            <person name="Leo P."/>
            <person name="Venkateswaran K."/>
        </authorList>
    </citation>
    <scope>NUCLEOTIDE SEQUENCE</scope>
    <source>
        <strain evidence="1">MNA-CCFEE 5262</strain>
    </source>
</reference>
<dbReference type="Proteomes" id="UP001230649">
    <property type="component" value="Unassembled WGS sequence"/>
</dbReference>
<gene>
    <name evidence="1" type="ORF">QFC20_007203</name>
</gene>
<protein>
    <submittedName>
        <fullName evidence="1">Uncharacterized protein</fullName>
    </submittedName>
</protein>
<feature type="non-terminal residue" evidence="1">
    <location>
        <position position="1"/>
    </location>
</feature>
<keyword evidence="2" id="KW-1185">Reference proteome</keyword>
<evidence type="ECO:0000313" key="2">
    <source>
        <dbReference type="Proteomes" id="UP001230649"/>
    </source>
</evidence>
<organism evidence="1 2">
    <name type="scientific">Naganishia adeliensis</name>
    <dbReference type="NCBI Taxonomy" id="92952"/>
    <lineage>
        <taxon>Eukaryota</taxon>
        <taxon>Fungi</taxon>
        <taxon>Dikarya</taxon>
        <taxon>Basidiomycota</taxon>
        <taxon>Agaricomycotina</taxon>
        <taxon>Tremellomycetes</taxon>
        <taxon>Filobasidiales</taxon>
        <taxon>Filobasidiaceae</taxon>
        <taxon>Naganishia</taxon>
    </lineage>
</organism>
<evidence type="ECO:0000313" key="1">
    <source>
        <dbReference type="EMBL" id="KAJ9093155.1"/>
    </source>
</evidence>
<sequence length="530" mass="60829">FARKQYADIEIVQTEKKGFGLRAGANITADDFVYEYIGEVIPEDIFRERIKEYADEGIQHFYFMMLQKGEYIDATKRGGIARFLNHSCEPNCYVAKWVVGRRMRMGIFAKRDIIRGEELTFNYNVDRYGSAIFPSFASVTNNWIANLNVSRYDAQVCYCGEHSCLGTIGGKTQTDIRILDPLYIEALGSYNIVEANVKCTKKRKIRTVEDINLVSKIISPIIRGLISFQYLHQDDLWPLEFADVQKVVTATRQAANQGHKNMIVRLLHRMKITLDVTINREIMRLKGFHTMGCIFDILDLDEAVDEGIAHSVLQVLENWQLKWRNKIKEFGIENRIETLIPRFSLQSQGLAQRLLERWRGLPLDYEIPRIDPIKNLSYRPIAEDDIASEPRWKEESRPIEFALAPVVQASYPSRPAARAVDMVNQSKTSTPNGATEKARLESILAAAAAKDTDQGESDIAKSQDLRQAARDRVRKNTGVRERTHKRLRTSAESKDRRLKRLAGELVIQSLSKYREQIDRDTFKKYAEQVG</sequence>
<accession>A0ACC2V217</accession>
<name>A0ACC2V217_9TREE</name>
<comment type="caution">
    <text evidence="1">The sequence shown here is derived from an EMBL/GenBank/DDBJ whole genome shotgun (WGS) entry which is preliminary data.</text>
</comment>
<dbReference type="EMBL" id="JASBWS010000160">
    <property type="protein sequence ID" value="KAJ9093155.1"/>
    <property type="molecule type" value="Genomic_DNA"/>
</dbReference>
<proteinExistence type="predicted"/>